<dbReference type="Proteomes" id="UP000595917">
    <property type="component" value="Chromosome"/>
</dbReference>
<dbReference type="RefSeq" id="WP_215625684.1">
    <property type="nucleotide sequence ID" value="NZ_CP067089.2"/>
</dbReference>
<dbReference type="EMBL" id="CP067089">
    <property type="protein sequence ID" value="QQO08378.1"/>
    <property type="molecule type" value="Genomic_DNA"/>
</dbReference>
<dbReference type="Pfam" id="PF21850">
    <property type="entry name" value="DUF6909"/>
    <property type="match status" value="1"/>
</dbReference>
<organism evidence="1 2">
    <name type="scientific">Breznakiella homolactica</name>
    <dbReference type="NCBI Taxonomy" id="2798577"/>
    <lineage>
        <taxon>Bacteria</taxon>
        <taxon>Pseudomonadati</taxon>
        <taxon>Spirochaetota</taxon>
        <taxon>Spirochaetia</taxon>
        <taxon>Spirochaetales</taxon>
        <taxon>Breznakiellaceae</taxon>
        <taxon>Breznakiella</taxon>
    </lineage>
</organism>
<name>A0A7T7XLD0_9SPIR</name>
<evidence type="ECO:0000313" key="2">
    <source>
        <dbReference type="Proteomes" id="UP000595917"/>
    </source>
</evidence>
<proteinExistence type="predicted"/>
<evidence type="ECO:0000313" key="1">
    <source>
        <dbReference type="EMBL" id="QQO08378.1"/>
    </source>
</evidence>
<dbReference type="InterPro" id="IPR054204">
    <property type="entry name" value="DUF6909"/>
</dbReference>
<protein>
    <submittedName>
        <fullName evidence="1">Uncharacterized protein</fullName>
    </submittedName>
</protein>
<dbReference type="AlphaFoldDB" id="A0A7T7XLD0"/>
<keyword evidence="2" id="KW-1185">Reference proteome</keyword>
<accession>A0A7T7XLD0</accession>
<sequence>MNGRKIYLEENEAINRFVQLTYQTLNSSAPVPLSRLESSYLAMNNVIHESAGENFLDAGAFSYVCSRLPRCIFSVKQILFGQSESILEENGVPMASWAEVYAKSRRRRYLYNGAETLIAFIASKSDIDDMIPALLAFQIEWNKAHDLLQQIQLPSGDAPLDSGVYDGIARALGITAEQLGKLSRIFEEDFPRIIATIREKQCSLAVQNYEASYCRYRKETEIWWNEIYARCPEIESRPIYFVSSNSHSLINVLSGFARYHETEILDYAAAVPDSADLLNEYHKNKSGIPGDSRQRKDNILFYLLMKYEQDPEQGPAITEKRLAWESNAGIVRIASPKTLDVPTQVIDLKKLARYSSQKKDCPWLPAFLEESNALILNIDYPLGRTAYFILDKIAEHATKLLGVYVIGKAASLIADRGDVIIPAVILDQHTRNQYFIENCMRAKDVTPFLDADVHGIYDNQRAVTVLGTLLQNTDMLYGLQAAGITDIEMEAGPYLSAVYEMTWPKRYSENETVSMVSLDMDLGIIHYVSDNPLSLHRLDNSLETDGVDSTYACTNAVLEKIFSRERRSNAQ</sequence>
<reference evidence="1" key="1">
    <citation type="submission" date="2021-01" db="EMBL/GenBank/DDBJ databases">
        <title>Description of Breznakiella homolactica.</title>
        <authorList>
            <person name="Song Y."/>
            <person name="Brune A."/>
        </authorList>
    </citation>
    <scope>NUCLEOTIDE SEQUENCE</scope>
    <source>
        <strain evidence="1">RmG30</strain>
    </source>
</reference>
<gene>
    <name evidence="1" type="ORF">JFL75_15775</name>
</gene>
<dbReference type="KEGG" id="bhc:JFL75_15775"/>